<dbReference type="Proteomes" id="UP001148737">
    <property type="component" value="Unassembled WGS sequence"/>
</dbReference>
<reference evidence="1" key="1">
    <citation type="submission" date="2022-07" db="EMBL/GenBank/DDBJ databases">
        <title>Genome Sequence of Lecanicillium saksenae.</title>
        <authorList>
            <person name="Buettner E."/>
        </authorList>
    </citation>
    <scope>NUCLEOTIDE SEQUENCE</scope>
    <source>
        <strain evidence="1">VT-O1</strain>
    </source>
</reference>
<proteinExistence type="predicted"/>
<sequence length="543" mass="60664">MEMPAELALQRLKNDLKENCCRGVSDFLRSFNDQDWSATVQNILHRPEAADVVQKLTASLWDLRHSDALDEWLATFQTEAISTSNSSYHACIYLDSRRPSAATGSTRVDGEYHQAAEPISSTDDDDFLRFASRAVRTLNAQPARYFLHAFLLRAKTLELWVFDRSGAYSSGVLDTTADPNLSLRVLAGYGMMNDQNAGMNLCIKTAGPGDGNYILLNGISKLFLNPKLIAAPHYLVGLGTVCFAASASAVTEPTVVVKFSWRIGALPVEFLMLQRARDRNVWGALRLLECRDLINVADLRQGLHFSKPYVNRTLSCVITEPLGRPIRQFASLSELLEVLRDLVRALKSLYLTGNILHRDIAIKNLIIATKFDGDTSKGILINFDLALDLDEAPAVQQMVGSDGFMAIGILSGHPHTYRHDLESLFYVFLWLAIGNDREHDHAHEILQSLPKKSRLWRWCSMDFNDVREAKVADMSLDGFEDILEEFSATFAPLRGLAKELHRLIFPIRDGGIFTKTETDQSGVEGLYQGMIDAFNHAILALKD</sequence>
<gene>
    <name evidence="1" type="ORF">NLG97_g6987</name>
</gene>
<dbReference type="EMBL" id="JANAKD010001005">
    <property type="protein sequence ID" value="KAJ3484725.1"/>
    <property type="molecule type" value="Genomic_DNA"/>
</dbReference>
<comment type="caution">
    <text evidence="1">The sequence shown here is derived from an EMBL/GenBank/DDBJ whole genome shotgun (WGS) entry which is preliminary data.</text>
</comment>
<organism evidence="1 2">
    <name type="scientific">Lecanicillium saksenae</name>
    <dbReference type="NCBI Taxonomy" id="468837"/>
    <lineage>
        <taxon>Eukaryota</taxon>
        <taxon>Fungi</taxon>
        <taxon>Dikarya</taxon>
        <taxon>Ascomycota</taxon>
        <taxon>Pezizomycotina</taxon>
        <taxon>Sordariomycetes</taxon>
        <taxon>Hypocreomycetidae</taxon>
        <taxon>Hypocreales</taxon>
        <taxon>Cordycipitaceae</taxon>
        <taxon>Lecanicillium</taxon>
    </lineage>
</organism>
<evidence type="ECO:0000313" key="2">
    <source>
        <dbReference type="Proteomes" id="UP001148737"/>
    </source>
</evidence>
<accession>A0ACC1QPP5</accession>
<keyword evidence="2" id="KW-1185">Reference proteome</keyword>
<protein>
    <submittedName>
        <fullName evidence="1">Uncharacterized protein</fullName>
    </submittedName>
</protein>
<evidence type="ECO:0000313" key="1">
    <source>
        <dbReference type="EMBL" id="KAJ3484725.1"/>
    </source>
</evidence>
<name>A0ACC1QPP5_9HYPO</name>